<accession>A9IDE9</accession>
<dbReference type="InterPro" id="IPR016148">
    <property type="entry name" value="Pili_assmbl_chaperone_C"/>
</dbReference>
<feature type="chain" id="PRO_5002738742" evidence="9">
    <location>
        <begin position="28"/>
        <end position="250"/>
    </location>
</feature>
<dbReference type="eggNOG" id="COG3121">
    <property type="taxonomic scope" value="Bacteria"/>
</dbReference>
<evidence type="ECO:0000256" key="7">
    <source>
        <dbReference type="ARBA" id="ARBA00023319"/>
    </source>
</evidence>
<keyword evidence="13" id="KW-1185">Reference proteome</keyword>
<dbReference type="PRINTS" id="PR00969">
    <property type="entry name" value="CHAPERONPILI"/>
</dbReference>
<feature type="domain" description="Pili assembly chaperone N-terminal" evidence="10">
    <location>
        <begin position="28"/>
        <end position="149"/>
    </location>
</feature>
<comment type="similarity">
    <text evidence="2 8">Belongs to the periplasmic pilus chaperone family.</text>
</comment>
<dbReference type="Pfam" id="PF02753">
    <property type="entry name" value="PapD_C"/>
    <property type="match status" value="1"/>
</dbReference>
<keyword evidence="3" id="KW-1029">Fimbrium biogenesis</keyword>
<dbReference type="GO" id="GO:0030288">
    <property type="term" value="C:outer membrane-bounded periplasmic space"/>
    <property type="evidence" value="ECO:0007669"/>
    <property type="project" value="InterPro"/>
</dbReference>
<dbReference type="SUPFAM" id="SSF49584">
    <property type="entry name" value="Periplasmic chaperone C-domain"/>
    <property type="match status" value="1"/>
</dbReference>
<dbReference type="Pfam" id="PF00345">
    <property type="entry name" value="PapD_N"/>
    <property type="match status" value="1"/>
</dbReference>
<name>A9IDE9_BORPD</name>
<evidence type="ECO:0000313" key="13">
    <source>
        <dbReference type="Proteomes" id="UP000001225"/>
    </source>
</evidence>
<dbReference type="AlphaFoldDB" id="A9IDE9"/>
<keyword evidence="7" id="KW-0393">Immunoglobulin domain</keyword>
<evidence type="ECO:0000256" key="2">
    <source>
        <dbReference type="ARBA" id="ARBA00007399"/>
    </source>
</evidence>
<evidence type="ECO:0000256" key="8">
    <source>
        <dbReference type="RuleBase" id="RU003918"/>
    </source>
</evidence>
<keyword evidence="6 8" id="KW-0143">Chaperone</keyword>
<dbReference type="InterPro" id="IPR008962">
    <property type="entry name" value="PapD-like_sf"/>
</dbReference>
<dbReference type="GO" id="GO:0071555">
    <property type="term" value="P:cell wall organization"/>
    <property type="evidence" value="ECO:0007669"/>
    <property type="project" value="InterPro"/>
</dbReference>
<feature type="signal peptide" evidence="9">
    <location>
        <begin position="1"/>
        <end position="27"/>
    </location>
</feature>
<evidence type="ECO:0000256" key="3">
    <source>
        <dbReference type="ARBA" id="ARBA00022558"/>
    </source>
</evidence>
<dbReference type="InterPro" id="IPR018046">
    <property type="entry name" value="Pili_assmbl_chaperone_CS"/>
</dbReference>
<evidence type="ECO:0000256" key="6">
    <source>
        <dbReference type="ARBA" id="ARBA00023186"/>
    </source>
</evidence>
<dbReference type="InterPro" id="IPR036316">
    <property type="entry name" value="Pili_assmbl_chap_C_dom_sf"/>
</dbReference>
<dbReference type="EMBL" id="AM902716">
    <property type="protein sequence ID" value="CAP44817.1"/>
    <property type="molecule type" value="Genomic_DNA"/>
</dbReference>
<keyword evidence="4 9" id="KW-0732">Signal</keyword>
<organism evidence="12 13">
    <name type="scientific">Bordetella petrii (strain ATCC BAA-461 / DSM 12804 / CCUG 43448 / CIP 107267 / Se-1111R)</name>
    <dbReference type="NCBI Taxonomy" id="340100"/>
    <lineage>
        <taxon>Bacteria</taxon>
        <taxon>Pseudomonadati</taxon>
        <taxon>Pseudomonadota</taxon>
        <taxon>Betaproteobacteria</taxon>
        <taxon>Burkholderiales</taxon>
        <taxon>Alcaligenaceae</taxon>
        <taxon>Bordetella</taxon>
    </lineage>
</organism>
<evidence type="ECO:0000256" key="1">
    <source>
        <dbReference type="ARBA" id="ARBA00004418"/>
    </source>
</evidence>
<dbReference type="InterPro" id="IPR001829">
    <property type="entry name" value="Pili_assmbl_chaperone_bac"/>
</dbReference>
<dbReference type="Proteomes" id="UP000001225">
    <property type="component" value="Chromosome"/>
</dbReference>
<dbReference type="Gene3D" id="2.60.40.10">
    <property type="entry name" value="Immunoglobulins"/>
    <property type="match status" value="2"/>
</dbReference>
<dbReference type="PROSITE" id="PS00635">
    <property type="entry name" value="PILI_CHAPERONE"/>
    <property type="match status" value="1"/>
</dbReference>
<protein>
    <submittedName>
        <fullName evidence="12">Pili assembly chaperone</fullName>
    </submittedName>
</protein>
<evidence type="ECO:0000256" key="9">
    <source>
        <dbReference type="SAM" id="SignalP"/>
    </source>
</evidence>
<dbReference type="InterPro" id="IPR016147">
    <property type="entry name" value="Pili_assmbl_chaperone_N"/>
</dbReference>
<dbReference type="KEGG" id="bpt:Bpet4466"/>
<dbReference type="InterPro" id="IPR050643">
    <property type="entry name" value="Periplasmic_pilus_chap"/>
</dbReference>
<evidence type="ECO:0000256" key="4">
    <source>
        <dbReference type="ARBA" id="ARBA00022729"/>
    </source>
</evidence>
<dbReference type="PANTHER" id="PTHR30251">
    <property type="entry name" value="PILUS ASSEMBLY CHAPERONE"/>
    <property type="match status" value="1"/>
</dbReference>
<keyword evidence="5" id="KW-0574">Periplasm</keyword>
<evidence type="ECO:0000259" key="11">
    <source>
        <dbReference type="Pfam" id="PF02753"/>
    </source>
</evidence>
<sequence>MRLHRYLYAAFSTAALAFAIAPAISHASIVIGATRIIYDAAGGEQTVRLTNKGESPSLVQTWLDTGAVQAERGTLEVPFVVSPPMSRVDPGKSQTLRIIHSGEPMPQDRESVFWLNVLDVPARPAANSENFLQFSFRSRIKLFFRPAGLAGTAAQAPAQLTWQLATKDSQPILQVSNPTPYHVSFAAVELATGGQTLAVQEPGMLAPFETRALTLPRAATASSGTRVRYQFVNDYGGITEEEAALQGPSR</sequence>
<dbReference type="SUPFAM" id="SSF49354">
    <property type="entry name" value="PapD-like"/>
    <property type="match status" value="1"/>
</dbReference>
<feature type="domain" description="Pili assembly chaperone C-terminal" evidence="11">
    <location>
        <begin position="175"/>
        <end position="239"/>
    </location>
</feature>
<comment type="subcellular location">
    <subcellularLocation>
        <location evidence="1 8">Periplasm</location>
    </subcellularLocation>
</comment>
<dbReference type="PANTHER" id="PTHR30251:SF2">
    <property type="entry name" value="FIMBRIAL CHAPERONE YADV-RELATED"/>
    <property type="match status" value="1"/>
</dbReference>
<evidence type="ECO:0000313" key="12">
    <source>
        <dbReference type="EMBL" id="CAP44817.1"/>
    </source>
</evidence>
<dbReference type="STRING" id="94624.Bpet4466"/>
<dbReference type="InterPro" id="IPR013783">
    <property type="entry name" value="Ig-like_fold"/>
</dbReference>
<reference evidence="12 13" key="1">
    <citation type="journal article" date="2008" name="BMC Genomics">
        <title>The missing link: Bordetella petrii is endowed with both the metabolic versatility of environmental bacteria and virulence traits of pathogenic Bordetellae.</title>
        <authorList>
            <person name="Gross R."/>
            <person name="Guzman C.A."/>
            <person name="Sebaihia M."/>
            <person name="Martins Dos Santos V.A."/>
            <person name="Pieper D.H."/>
            <person name="Koebnik R."/>
            <person name="Lechner M."/>
            <person name="Bartels D."/>
            <person name="Buhrmester J."/>
            <person name="Choudhuri J.V."/>
            <person name="Ebensen T."/>
            <person name="Gaigalat L."/>
            <person name="Herrmann S."/>
            <person name="Khachane A.N."/>
            <person name="Larisch C."/>
            <person name="Link S."/>
            <person name="Linke B."/>
            <person name="Meyer F."/>
            <person name="Mormann S."/>
            <person name="Nakunst D."/>
            <person name="Rueckert C."/>
            <person name="Schneiker-Bekel S."/>
            <person name="Schulze K."/>
            <person name="Vorhoelter F.J."/>
            <person name="Yevsa T."/>
            <person name="Engle J.T."/>
            <person name="Goldman W.E."/>
            <person name="Puehler A."/>
            <person name="Goebel U.B."/>
            <person name="Goesmann A."/>
            <person name="Bloecker H."/>
            <person name="Kaiser O."/>
            <person name="Martinez-Arias R."/>
        </authorList>
    </citation>
    <scope>NUCLEOTIDE SEQUENCE [LARGE SCALE GENOMIC DNA]</scope>
    <source>
        <strain evidence="13">ATCC BAA-461 / DSM 12804 / CCUG 43448 / CIP 107267 / Se-1111R</strain>
    </source>
</reference>
<gene>
    <name evidence="12" type="primary">fimB3</name>
    <name evidence="12" type="ordered locus">Bpet4466</name>
</gene>
<proteinExistence type="inferred from homology"/>
<evidence type="ECO:0000256" key="5">
    <source>
        <dbReference type="ARBA" id="ARBA00022764"/>
    </source>
</evidence>
<evidence type="ECO:0000259" key="10">
    <source>
        <dbReference type="Pfam" id="PF00345"/>
    </source>
</evidence>